<proteinExistence type="predicted"/>
<organism evidence="3 4">
    <name type="scientific">Slackia heliotrinireducens (strain ATCC 29202 / DSM 20476 / NCTC 11029 / RHS 1)</name>
    <name type="common">Peptococcus heliotrinreducens</name>
    <dbReference type="NCBI Taxonomy" id="471855"/>
    <lineage>
        <taxon>Bacteria</taxon>
        <taxon>Bacillati</taxon>
        <taxon>Actinomycetota</taxon>
        <taxon>Coriobacteriia</taxon>
        <taxon>Eggerthellales</taxon>
        <taxon>Eggerthellaceae</taxon>
        <taxon>Slackia</taxon>
    </lineage>
</organism>
<keyword evidence="1" id="KW-0862">Zinc</keyword>
<dbReference type="RefSeq" id="WP_012797591.1">
    <property type="nucleotide sequence ID" value="NC_013165.1"/>
</dbReference>
<keyword evidence="4" id="KW-1185">Reference proteome</keyword>
<sequence length="577" mass="65416">MIENWRGAFTDRILERGRNCWRNGQVAIKTANDTTCSATVAGTQVYRVSVPMSGALARATCTCPHFAKGNMCKHIAAVLYALEAGDSNETCVESPVQDTQDISSRANRENILDMMSEDDLRGFVRELMGEDERLERRVLSRMGVVDLKQAKSDLRKLTTDLMRTYEHSGMIDWRYSLDFENEYLAGVDDIVEPFRTTQDVDGLMELVVVRLMQLQRIRIDDSDGFFSTALYPVRDDMKKAFIWADVKQRRKMLQTLNSFLQKKPGTNRNDMYWFLEDCVQGFLLDAFPTDPELAQDVIAMADSRIAELPAQCNDRGYDRNGADRRQWKMGRLMALSSTDASFDELTEAADELLGEAKAVRVLSDALLREGRVDEALGMLRDNVDAFDERRRGDDRPPRVVDRLIELTEQYKPVAEREVLLTWLLQNPPGKCSAKDLETWYDALHGLTGEQSWSQTRGALMATMPAGAKQTCLAHEDSLDELYECIMADGGGDLWKYESLLSDRYPQAYLELYLDQARFELNNSRDRREYNRAARALKKVVAFEGGFEIAQAEAEAVVAANPRKTALADELRKVGFAV</sequence>
<dbReference type="eggNOG" id="COG4715">
    <property type="taxonomic scope" value="Bacteria"/>
</dbReference>
<dbReference type="PROSITE" id="PS50966">
    <property type="entry name" value="ZF_SWIM"/>
    <property type="match status" value="1"/>
</dbReference>
<reference evidence="3 4" key="1">
    <citation type="journal article" date="2009" name="Stand. Genomic Sci.">
        <title>Complete genome sequence of Slackia heliotrinireducens type strain (RHS 1).</title>
        <authorList>
            <person name="Pukall R."/>
            <person name="Lapidus A."/>
            <person name="Nolan M."/>
            <person name="Copeland A."/>
            <person name="Glavina Del Rio T."/>
            <person name="Lucas S."/>
            <person name="Chen F."/>
            <person name="Tice H."/>
            <person name="Cheng J.F."/>
            <person name="Chertkov O."/>
            <person name="Bruce D."/>
            <person name="Goodwin L."/>
            <person name="Kuske C."/>
            <person name="Brettin T."/>
            <person name="Detter J.C."/>
            <person name="Han C."/>
            <person name="Pitluck S."/>
            <person name="Pati A."/>
            <person name="Mavrommatis K."/>
            <person name="Ivanova N."/>
            <person name="Ovchinnikova G."/>
            <person name="Chen A."/>
            <person name="Palaniappan K."/>
            <person name="Schneider S."/>
            <person name="Rohde M."/>
            <person name="Chain P."/>
            <person name="D'haeseleer P."/>
            <person name="Goker M."/>
            <person name="Bristow J."/>
            <person name="Eisen J.A."/>
            <person name="Markowitz V."/>
            <person name="Kyrpides N.C."/>
            <person name="Klenk H.P."/>
            <person name="Hugenholtz P."/>
        </authorList>
    </citation>
    <scope>NUCLEOTIDE SEQUENCE [LARGE SCALE GENOMIC DNA]</scope>
    <source>
        <strain evidence="4">ATCC 29202 / DSM 20476 / NCTC 11029 / RHS 1</strain>
    </source>
</reference>
<protein>
    <submittedName>
        <fullName evidence="3">Uncharacterized conserved protein</fullName>
    </submittedName>
</protein>
<dbReference type="InterPro" id="IPR007527">
    <property type="entry name" value="Znf_SWIM"/>
</dbReference>
<dbReference type="Proteomes" id="UP000002026">
    <property type="component" value="Chromosome"/>
</dbReference>
<dbReference type="EMBL" id="CP001684">
    <property type="protein sequence ID" value="ACV21485.1"/>
    <property type="molecule type" value="Genomic_DNA"/>
</dbReference>
<accession>C7N2W4</accession>
<gene>
    <name evidence="3" type="ordered locus">Shel_04240</name>
</gene>
<evidence type="ECO:0000313" key="3">
    <source>
        <dbReference type="EMBL" id="ACV21485.1"/>
    </source>
</evidence>
<keyword evidence="1" id="KW-0863">Zinc-finger</keyword>
<dbReference type="GO" id="GO:0008270">
    <property type="term" value="F:zinc ion binding"/>
    <property type="evidence" value="ECO:0007669"/>
    <property type="project" value="UniProtKB-KW"/>
</dbReference>
<dbReference type="HOGENOM" id="CLU_472426_0_0_11"/>
<keyword evidence="1" id="KW-0479">Metal-binding</keyword>
<feature type="domain" description="SWIM-type" evidence="2">
    <location>
        <begin position="46"/>
        <end position="83"/>
    </location>
</feature>
<dbReference type="STRING" id="471855.Shel_04240"/>
<dbReference type="AlphaFoldDB" id="C7N2W4"/>
<evidence type="ECO:0000259" key="2">
    <source>
        <dbReference type="PROSITE" id="PS50966"/>
    </source>
</evidence>
<evidence type="ECO:0000313" key="4">
    <source>
        <dbReference type="Proteomes" id="UP000002026"/>
    </source>
</evidence>
<dbReference type="Pfam" id="PF04434">
    <property type="entry name" value="SWIM"/>
    <property type="match status" value="1"/>
</dbReference>
<dbReference type="KEGG" id="shi:Shel_04240"/>
<evidence type="ECO:0000256" key="1">
    <source>
        <dbReference type="PROSITE-ProRule" id="PRU00325"/>
    </source>
</evidence>
<name>C7N2W4_SLAHD</name>